<feature type="domain" description="EF-hand" evidence="3">
    <location>
        <begin position="535"/>
        <end position="570"/>
    </location>
</feature>
<feature type="domain" description="EF-hand" evidence="3">
    <location>
        <begin position="599"/>
        <end position="634"/>
    </location>
</feature>
<gene>
    <name evidence="4" type="ORF">BSTOLATCC_MIC19034</name>
</gene>
<evidence type="ECO:0000256" key="1">
    <source>
        <dbReference type="ARBA" id="ARBA00022837"/>
    </source>
</evidence>
<reference evidence="4" key="1">
    <citation type="submission" date="2021-09" db="EMBL/GenBank/DDBJ databases">
        <authorList>
            <consortium name="AG Swart"/>
            <person name="Singh M."/>
            <person name="Singh A."/>
            <person name="Seah K."/>
            <person name="Emmerich C."/>
        </authorList>
    </citation>
    <scope>NUCLEOTIDE SEQUENCE</scope>
    <source>
        <strain evidence="4">ATCC30299</strain>
    </source>
</reference>
<evidence type="ECO:0000259" key="3">
    <source>
        <dbReference type="PROSITE" id="PS50222"/>
    </source>
</evidence>
<feature type="domain" description="EF-hand" evidence="3">
    <location>
        <begin position="454"/>
        <end position="489"/>
    </location>
</feature>
<dbReference type="SUPFAM" id="SSF47473">
    <property type="entry name" value="EF-hand"/>
    <property type="match status" value="4"/>
</dbReference>
<accession>A0AAU9J2M8</accession>
<feature type="domain" description="EF-hand" evidence="3">
    <location>
        <begin position="418"/>
        <end position="453"/>
    </location>
</feature>
<feature type="domain" description="EF-hand" evidence="3">
    <location>
        <begin position="635"/>
        <end position="670"/>
    </location>
</feature>
<dbReference type="InterPro" id="IPR018247">
    <property type="entry name" value="EF_Hand_1_Ca_BS"/>
</dbReference>
<dbReference type="InterPro" id="IPR002048">
    <property type="entry name" value="EF_hand_dom"/>
</dbReference>
<keyword evidence="5" id="KW-1185">Reference proteome</keyword>
<organism evidence="4 5">
    <name type="scientific">Blepharisma stoltei</name>
    <dbReference type="NCBI Taxonomy" id="1481888"/>
    <lineage>
        <taxon>Eukaryota</taxon>
        <taxon>Sar</taxon>
        <taxon>Alveolata</taxon>
        <taxon>Ciliophora</taxon>
        <taxon>Postciliodesmatophora</taxon>
        <taxon>Heterotrichea</taxon>
        <taxon>Heterotrichida</taxon>
        <taxon>Blepharismidae</taxon>
        <taxon>Blepharisma</taxon>
    </lineage>
</organism>
<dbReference type="InterPro" id="IPR011992">
    <property type="entry name" value="EF-hand-dom_pair"/>
</dbReference>
<keyword evidence="1" id="KW-0106">Calcium</keyword>
<dbReference type="PANTHER" id="PTHR20875:SF0">
    <property type="entry name" value="GH12158P"/>
    <property type="match status" value="1"/>
</dbReference>
<dbReference type="AlphaFoldDB" id="A0AAU9J2M8"/>
<dbReference type="Pfam" id="PF13499">
    <property type="entry name" value="EF-hand_7"/>
    <property type="match status" value="5"/>
</dbReference>
<dbReference type="InterPro" id="IPR052603">
    <property type="entry name" value="EFCB6"/>
</dbReference>
<dbReference type="PANTHER" id="PTHR20875">
    <property type="entry name" value="EF-HAND CALCIUM-BINDING DOMAIN-CONTAINING PROTEIN 6-RELATED"/>
    <property type="match status" value="1"/>
</dbReference>
<name>A0AAU9J2M8_9CILI</name>
<dbReference type="SMART" id="SM00054">
    <property type="entry name" value="EFh"/>
    <property type="match status" value="9"/>
</dbReference>
<proteinExistence type="predicted"/>
<feature type="region of interest" description="Disordered" evidence="2">
    <location>
        <begin position="1"/>
        <end position="47"/>
    </location>
</feature>
<feature type="domain" description="EF-hand" evidence="3">
    <location>
        <begin position="222"/>
        <end position="257"/>
    </location>
</feature>
<dbReference type="Proteomes" id="UP001162131">
    <property type="component" value="Unassembled WGS sequence"/>
</dbReference>
<dbReference type="CDD" id="cd00051">
    <property type="entry name" value="EFh"/>
    <property type="match status" value="5"/>
</dbReference>
<evidence type="ECO:0000313" key="5">
    <source>
        <dbReference type="Proteomes" id="UP001162131"/>
    </source>
</evidence>
<dbReference type="Gene3D" id="1.10.238.10">
    <property type="entry name" value="EF-hand"/>
    <property type="match status" value="6"/>
</dbReference>
<feature type="domain" description="EF-hand" evidence="3">
    <location>
        <begin position="312"/>
        <end position="347"/>
    </location>
</feature>
<evidence type="ECO:0000256" key="2">
    <source>
        <dbReference type="SAM" id="MobiDB-lite"/>
    </source>
</evidence>
<sequence>MAGSYDGYRDVNKLQHRSGNAQRPPQFRDYDPTYPEHSPNNFEYSLPDLKYSKTTTGYEENQNYRQDSMSHTLKDRDLYYPSNNPAYNIPMPEHSYHLGLPPKQGNLQEILPNEVAVFQKIENALRNRQLNTINAFLFFDMENAGILSPNQIREALTNRLNLCLSEEEIQTFINKCDLAQGGITKQIFCELFSNLDQSIMNPAEFEQWKENVLNRVRERIQEKNLSIWQTFEAFDSNKDGIISASEFKETFKIMRLGLRDDEIDKIYTYFDPRGIGMIDYRTFCDIIHQRYLIPAEFNPASIFIRVGNIIKDSQVTLVHAFRVFDENRDNQISMQEFFKVFQKMNLGLTLKEIECLWDYLPKNPRGYLDYQGFCDAMEGNFDHRNYISNNSNNRVYVDPNPMPPLSILREHIQSQLQYKGTTIGAYFRAFDHDINGQLNIDEFRSALRHLNLDLKTQDIEALIEAADLNKDGMISLHEFIEFIQPTGNSINVFKRMMKTSGISPYDMFQMFDINRDGVVSIEEFKKICSGFKLAATSLEIEQIFNEIDRNKDCLISYNEFLDVISNQDSIPPAPEKGKSRGSAPQRRNILEIVVNAIKSSGINLYDAFKVFDTDNDGYISKQEFARVLRQMKFDISDDEVEALLSIVDTSGDDRISYNEFLELFRKYDMSFDIQAYTKTSQRSVSTLFKAMDQYMEAHNIAFIKVYTQIFDRNKDCLISKDETVKGFNKMLDYPLSTTESNELIRELFPQGHAKIDYDSLKRAYHNYCQ</sequence>
<protein>
    <recommendedName>
        <fullName evidence="3">EF-hand domain-containing protein</fullName>
    </recommendedName>
</protein>
<evidence type="ECO:0000313" key="4">
    <source>
        <dbReference type="EMBL" id="CAG9317792.1"/>
    </source>
</evidence>
<dbReference type="PROSITE" id="PS00018">
    <property type="entry name" value="EF_HAND_1"/>
    <property type="match status" value="6"/>
</dbReference>
<dbReference type="PROSITE" id="PS50222">
    <property type="entry name" value="EF_HAND_2"/>
    <property type="match status" value="8"/>
</dbReference>
<dbReference type="GO" id="GO:0005509">
    <property type="term" value="F:calcium ion binding"/>
    <property type="evidence" value="ECO:0007669"/>
    <property type="project" value="InterPro"/>
</dbReference>
<feature type="domain" description="EF-hand" evidence="3">
    <location>
        <begin position="506"/>
        <end position="534"/>
    </location>
</feature>
<dbReference type="EMBL" id="CAJZBQ010000018">
    <property type="protein sequence ID" value="CAG9317792.1"/>
    <property type="molecule type" value="Genomic_DNA"/>
</dbReference>
<comment type="caution">
    <text evidence="4">The sequence shown here is derived from an EMBL/GenBank/DDBJ whole genome shotgun (WGS) entry which is preliminary data.</text>
</comment>